<comment type="caution">
    <text evidence="2">The sequence shown here is derived from an EMBL/GenBank/DDBJ whole genome shotgun (WGS) entry which is preliminary data.</text>
</comment>
<proteinExistence type="predicted"/>
<evidence type="ECO:0000259" key="1">
    <source>
        <dbReference type="Pfam" id="PF13961"/>
    </source>
</evidence>
<organism evidence="2 3">
    <name type="scientific">Riccia sorocarpa</name>
    <dbReference type="NCBI Taxonomy" id="122646"/>
    <lineage>
        <taxon>Eukaryota</taxon>
        <taxon>Viridiplantae</taxon>
        <taxon>Streptophyta</taxon>
        <taxon>Embryophyta</taxon>
        <taxon>Marchantiophyta</taxon>
        <taxon>Marchantiopsida</taxon>
        <taxon>Marchantiidae</taxon>
        <taxon>Marchantiales</taxon>
        <taxon>Ricciaceae</taxon>
        <taxon>Riccia</taxon>
    </lineage>
</organism>
<dbReference type="AlphaFoldDB" id="A0ABD3GIL7"/>
<keyword evidence="3" id="KW-1185">Reference proteome</keyword>
<evidence type="ECO:0000313" key="3">
    <source>
        <dbReference type="Proteomes" id="UP001633002"/>
    </source>
</evidence>
<dbReference type="Proteomes" id="UP001633002">
    <property type="component" value="Unassembled WGS sequence"/>
</dbReference>
<gene>
    <name evidence="2" type="ORF">R1sor_021328</name>
</gene>
<name>A0ABD3GIL7_9MARC</name>
<protein>
    <recommendedName>
        <fullName evidence="1">DUF4219 domain-containing protein</fullName>
    </recommendedName>
</protein>
<dbReference type="Pfam" id="PF13961">
    <property type="entry name" value="DUF4219"/>
    <property type="match status" value="1"/>
</dbReference>
<feature type="domain" description="DUF4219" evidence="1">
    <location>
        <begin position="37"/>
        <end position="60"/>
    </location>
</feature>
<sequence>MPRGDKKVVPKGVAKINIMVSNTGTTFSEREKLRGDENYSTWRWRVQGILDERDLWDVVETPASPAYLAWIQSYTPVPSASGSAATSSTVTQQVAVSQQQLTVFEAERKTRRKAMNVLRASLSEDVITHVFHLDDPHGCWDALRGMYNTKTNG</sequence>
<accession>A0ABD3GIL7</accession>
<dbReference type="EMBL" id="JBJQOH010000007">
    <property type="protein sequence ID" value="KAL3678372.1"/>
    <property type="molecule type" value="Genomic_DNA"/>
</dbReference>
<dbReference type="InterPro" id="IPR025314">
    <property type="entry name" value="DUF4219"/>
</dbReference>
<reference evidence="2 3" key="1">
    <citation type="submission" date="2024-09" db="EMBL/GenBank/DDBJ databases">
        <title>Chromosome-scale assembly of Riccia sorocarpa.</title>
        <authorList>
            <person name="Paukszto L."/>
        </authorList>
    </citation>
    <scope>NUCLEOTIDE SEQUENCE [LARGE SCALE GENOMIC DNA]</scope>
    <source>
        <strain evidence="2">LP-2024</strain>
        <tissue evidence="2">Aerial parts of the thallus</tissue>
    </source>
</reference>
<evidence type="ECO:0000313" key="2">
    <source>
        <dbReference type="EMBL" id="KAL3678372.1"/>
    </source>
</evidence>